<dbReference type="PANTHER" id="PTHR35868">
    <property type="entry name" value="DUF2804 DOMAIN-CONTAINING PROTEIN-RELATED"/>
    <property type="match status" value="1"/>
</dbReference>
<organism evidence="1 3">
    <name type="scientific">Treponema socranskii subsp. socranskii VPI DR56BR1116 = ATCC 35536</name>
    <dbReference type="NCBI Taxonomy" id="1125725"/>
    <lineage>
        <taxon>Bacteria</taxon>
        <taxon>Pseudomonadati</taxon>
        <taxon>Spirochaetota</taxon>
        <taxon>Spirochaetia</taxon>
        <taxon>Spirochaetales</taxon>
        <taxon>Treponemataceae</taxon>
        <taxon>Treponema</taxon>
    </lineage>
</organism>
<dbReference type="Proteomes" id="UP000016646">
    <property type="component" value="Unassembled WGS sequence"/>
</dbReference>
<dbReference type="EMBL" id="AUZJ01000034">
    <property type="protein sequence ID" value="ERF60737.1"/>
    <property type="molecule type" value="Genomic_DNA"/>
</dbReference>
<evidence type="ECO:0000313" key="1">
    <source>
        <dbReference type="EMBL" id="ERF60737.1"/>
    </source>
</evidence>
<dbReference type="STRING" id="1125725.HMPREF1325_2058"/>
<gene>
    <name evidence="2" type="ORF">HMPREF0860_2205</name>
    <name evidence="1" type="ORF">HMPREF1325_2058</name>
</gene>
<keyword evidence="4" id="KW-1185">Reference proteome</keyword>
<proteinExistence type="predicted"/>
<dbReference type="InterPro" id="IPR021243">
    <property type="entry name" value="DUF2804"/>
</dbReference>
<dbReference type="AlphaFoldDB" id="U2MT22"/>
<evidence type="ECO:0000313" key="4">
    <source>
        <dbReference type="Proteomes" id="UP000016646"/>
    </source>
</evidence>
<dbReference type="Pfam" id="PF10974">
    <property type="entry name" value="DUF2804"/>
    <property type="match status" value="1"/>
</dbReference>
<dbReference type="EMBL" id="AVQI01000012">
    <property type="protein sequence ID" value="ERK04810.1"/>
    <property type="molecule type" value="Genomic_DNA"/>
</dbReference>
<name>U2MT22_TRESO</name>
<dbReference type="OrthoDB" id="9762066at2"/>
<comment type="caution">
    <text evidence="1">The sequence shown here is derived from an EMBL/GenBank/DDBJ whole genome shotgun (WGS) entry which is preliminary data.</text>
</comment>
<dbReference type="Proteomes" id="UP000016412">
    <property type="component" value="Unassembled WGS sequence"/>
</dbReference>
<accession>U2MT22</accession>
<protein>
    <submittedName>
        <fullName evidence="1">PF10974 family protein</fullName>
    </submittedName>
</protein>
<sequence length="356" mass="40011">MYSRTVSESPESIVADGTAQFGTFSNPPQKLDIKGIKAPFGGIPIPAFLTNFRIKSRLAYMFSIGDYIGMVEFFDDKLFGLAEVIFWYRSTGKKFVYHTFMLPRFRFVPIRLDKAACVNHKKSRYIRISWNRKRDRISLVFSVKGDASRPAATGMFVSHFSDPLHSELVVVAPAPTTRRCSASWLTAMCTEGSLNLLAGKKTPAVPMRNTSGLAFMVMNRTYYRYHSKSKMMCGLGDYEGRKLLFRFTMTNMDSEEADDCNENVVVFDGKLTPMPAVTITHPFGSGKTWIVQDTESMVDLTFTPVSISKRVLSILVMRTDYSAIFGTFDGVLLTGTGEKLTLKNFPGIVKKSRLRI</sequence>
<dbReference type="RefSeq" id="WP_021330325.1">
    <property type="nucleotide sequence ID" value="NZ_AUZJ01000034.1"/>
</dbReference>
<evidence type="ECO:0000313" key="2">
    <source>
        <dbReference type="EMBL" id="ERK04810.1"/>
    </source>
</evidence>
<dbReference type="eggNOG" id="ENOG50325JJ">
    <property type="taxonomic scope" value="Bacteria"/>
</dbReference>
<evidence type="ECO:0000313" key="3">
    <source>
        <dbReference type="Proteomes" id="UP000016412"/>
    </source>
</evidence>
<reference evidence="3 4" key="1">
    <citation type="submission" date="2013-08" db="EMBL/GenBank/DDBJ databases">
        <authorList>
            <person name="Durkin A.S."/>
            <person name="Haft D.R."/>
            <person name="McCorrison J."/>
            <person name="Torralba M."/>
            <person name="Gillis M."/>
            <person name="Haft D.H."/>
            <person name="Methe B."/>
            <person name="Sutton G."/>
            <person name="Nelson K.E."/>
        </authorList>
    </citation>
    <scope>NUCLEOTIDE SEQUENCE [LARGE SCALE GENOMIC DNA]</scope>
    <source>
        <strain evidence="2 4">ATCC 35536</strain>
        <strain evidence="1 3">VPI DR56BR1116</strain>
    </source>
</reference>
<dbReference type="PATRIC" id="fig|1125725.3.peg.1308"/>